<reference evidence="9" key="1">
    <citation type="journal article" date="2016" name="Sci. Rep.">
        <title>Molecular characterization of firefly nuptial gifts: a multi-omics approach sheds light on postcopulatory sexual selection.</title>
        <authorList>
            <person name="Al-Wathiqui N."/>
            <person name="Fallon T.R."/>
            <person name="South A."/>
            <person name="Weng J.K."/>
            <person name="Lewis S.M."/>
        </authorList>
    </citation>
    <scope>NUCLEOTIDE SEQUENCE</scope>
</reference>
<dbReference type="AlphaFoldDB" id="A0A1Y1LQW9"/>
<dbReference type="GO" id="GO:0000379">
    <property type="term" value="P:tRNA-type intron splice site recognition and cleavage"/>
    <property type="evidence" value="ECO:0007669"/>
    <property type="project" value="UniProtKB-UniRule"/>
</dbReference>
<dbReference type="InterPro" id="IPR011856">
    <property type="entry name" value="tRNA_endonuc-like_dom_sf"/>
</dbReference>
<dbReference type="PANTHER" id="PTHR13070:SF0">
    <property type="entry name" value="TRNA-SPLICING ENDONUCLEASE SUBUNIT SEN34"/>
    <property type="match status" value="1"/>
</dbReference>
<dbReference type="PANTHER" id="PTHR13070">
    <property type="entry name" value="TRNA-SPLICING ENDONUCLEASE SUBUNIT SEN34-RELATED"/>
    <property type="match status" value="1"/>
</dbReference>
<evidence type="ECO:0000256" key="2">
    <source>
        <dbReference type="ARBA" id="ARBA00022694"/>
    </source>
</evidence>
<feature type="active site" evidence="6">
    <location>
        <position position="240"/>
    </location>
</feature>
<dbReference type="InterPro" id="IPR016690">
    <property type="entry name" value="TSEN34"/>
</dbReference>
<dbReference type="Gene3D" id="3.40.1350.10">
    <property type="match status" value="1"/>
</dbReference>
<dbReference type="InterPro" id="IPR036167">
    <property type="entry name" value="tRNA_intron_Endo_cat-like_sf"/>
</dbReference>
<evidence type="ECO:0000313" key="9">
    <source>
        <dbReference type="EMBL" id="JAV76042.1"/>
    </source>
</evidence>
<dbReference type="InterPro" id="IPR059049">
    <property type="entry name" value="TSEN34_N"/>
</dbReference>
<protein>
    <recommendedName>
        <fullName evidence="5">tRNA-splicing endonuclease subunit Sen34</fullName>
        <ecNumber evidence="5">4.6.1.16</ecNumber>
    </recommendedName>
</protein>
<dbReference type="EC" id="4.6.1.16" evidence="5"/>
<feature type="domain" description="TSEN34 N-terminal" evidence="8">
    <location>
        <begin position="29"/>
        <end position="98"/>
    </location>
</feature>
<evidence type="ECO:0000256" key="1">
    <source>
        <dbReference type="ARBA" id="ARBA00008078"/>
    </source>
</evidence>
<dbReference type="EMBL" id="GEZM01049197">
    <property type="protein sequence ID" value="JAV76042.1"/>
    <property type="molecule type" value="Transcribed_RNA"/>
</dbReference>
<dbReference type="GO" id="GO:0000213">
    <property type="term" value="F:tRNA-intron lyase activity"/>
    <property type="evidence" value="ECO:0007669"/>
    <property type="project" value="UniProtKB-UniRule"/>
</dbReference>
<sequence length="307" mass="33453">MFLFPCAIATHSEHMISTSNYSEIGPNNVRISKIAGRYLVFDPDGASLLRRQENTAGTLVGTTPQQPTQNLFLGLPVELRPEEAYTLARKGSAYIVDDVAAHDIALNSANKEARALYIDHLRQSKQTVQHALAEHAASRAAPTTARQKQIKVGISCPSTMGIGSHTVASDIITYPDDNHQVSTVGLLSLTLVSSIFLLPRSTLRQSNTQLDPAASLCGFLQERGYYMTPGLRFGAQHSVYSGDPLRFHAHFMANEYEWDEHIAILDIVGGGRLATAVKKAFLLGGQEPACDSRSSSIHTYSVEWAAM</sequence>
<feature type="domain" description="tRNA intron endonuclease catalytic" evidence="7">
    <location>
        <begin position="220"/>
        <end position="283"/>
    </location>
</feature>
<evidence type="ECO:0000256" key="4">
    <source>
        <dbReference type="ARBA" id="ARBA00059865"/>
    </source>
</evidence>
<feature type="active site" evidence="6">
    <location>
        <position position="248"/>
    </location>
</feature>
<dbReference type="InterPro" id="IPR006677">
    <property type="entry name" value="tRNA_intron_Endonuc_cat-like"/>
</dbReference>
<comment type="function">
    <text evidence="4">Constitutes one of the two catalytic subunit of the tRNA-splicing endonuclease complex, a complex responsible for identification and cleavage of the splice sites in pre-tRNA. It cleaves pre-tRNA at the 5'- and 3'-splice sites to release the intron. The products are an intron and two tRNA half-molecules bearing 2',3'-cyclic phosphate and 5'-OH termini. There are no conserved sequences at the splice sites, but the intron is invariably located at the same site in the gene, placing the splice sites an invariant distance from the constant structural features of the tRNA body. It probably carries the active site for 3'-splice site cleavage.</text>
</comment>
<dbReference type="GO" id="GO:0003676">
    <property type="term" value="F:nucleic acid binding"/>
    <property type="evidence" value="ECO:0007669"/>
    <property type="project" value="InterPro"/>
</dbReference>
<name>A0A1Y1LQW9_PHOPY</name>
<accession>A0A1Y1LQW9</accession>
<dbReference type="Pfam" id="PF01974">
    <property type="entry name" value="tRNA_int_endo"/>
    <property type="match status" value="1"/>
</dbReference>
<evidence type="ECO:0000256" key="6">
    <source>
        <dbReference type="PIRSR" id="PIRSR017250-50"/>
    </source>
</evidence>
<organism evidence="9">
    <name type="scientific">Photinus pyralis</name>
    <name type="common">Common eastern firefly</name>
    <name type="synonym">Lampyris pyralis</name>
    <dbReference type="NCBI Taxonomy" id="7054"/>
    <lineage>
        <taxon>Eukaryota</taxon>
        <taxon>Metazoa</taxon>
        <taxon>Ecdysozoa</taxon>
        <taxon>Arthropoda</taxon>
        <taxon>Hexapoda</taxon>
        <taxon>Insecta</taxon>
        <taxon>Pterygota</taxon>
        <taxon>Neoptera</taxon>
        <taxon>Endopterygota</taxon>
        <taxon>Coleoptera</taxon>
        <taxon>Polyphaga</taxon>
        <taxon>Elateriformia</taxon>
        <taxon>Elateroidea</taxon>
        <taxon>Lampyridae</taxon>
        <taxon>Lampyrinae</taxon>
        <taxon>Photinus</taxon>
    </lineage>
</organism>
<evidence type="ECO:0000259" key="8">
    <source>
        <dbReference type="Pfam" id="PF26577"/>
    </source>
</evidence>
<comment type="similarity">
    <text evidence="1 5">Belongs to the tRNA-intron endonuclease family.</text>
</comment>
<evidence type="ECO:0000256" key="3">
    <source>
        <dbReference type="ARBA" id="ARBA00023239"/>
    </source>
</evidence>
<dbReference type="PIRSF" id="PIRSF017250">
    <property type="entry name" value="tRNA_splic_SEN34"/>
    <property type="match status" value="1"/>
</dbReference>
<keyword evidence="2 5" id="KW-0819">tRNA processing</keyword>
<evidence type="ECO:0000256" key="5">
    <source>
        <dbReference type="PIRNR" id="PIRNR017250"/>
    </source>
</evidence>
<dbReference type="Pfam" id="PF26577">
    <property type="entry name" value="TSEN34_N"/>
    <property type="match status" value="1"/>
</dbReference>
<proteinExistence type="inferred from homology"/>
<dbReference type="SUPFAM" id="SSF53032">
    <property type="entry name" value="tRNA-intron endonuclease catalytic domain-like"/>
    <property type="match status" value="1"/>
</dbReference>
<keyword evidence="3 5" id="KW-0456">Lyase</keyword>
<evidence type="ECO:0000259" key="7">
    <source>
        <dbReference type="Pfam" id="PF01974"/>
    </source>
</evidence>
<dbReference type="GO" id="GO:0000214">
    <property type="term" value="C:tRNA-intron endonuclease complex"/>
    <property type="evidence" value="ECO:0007669"/>
    <property type="project" value="UniProtKB-UniRule"/>
</dbReference>
<dbReference type="FunFam" id="3.40.1350.10:FF:000008">
    <property type="entry name" value="tRNA-splicing endonuclease subunit Sen34"/>
    <property type="match status" value="1"/>
</dbReference>
<dbReference type="CDD" id="cd22363">
    <property type="entry name" value="tRNA-intron_lyase_C"/>
    <property type="match status" value="1"/>
</dbReference>
<feature type="active site" evidence="6">
    <location>
        <position position="279"/>
    </location>
</feature>